<evidence type="ECO:0000313" key="1">
    <source>
        <dbReference type="EMBL" id="KEF53337.1"/>
    </source>
</evidence>
<keyword evidence="2" id="KW-1185">Reference proteome</keyword>
<protein>
    <submittedName>
        <fullName evidence="1">Uncharacterized protein</fullName>
    </submittedName>
</protein>
<dbReference type="GeneID" id="25285689"/>
<accession>A0A072P0Z0</accession>
<dbReference type="Proteomes" id="UP000027920">
    <property type="component" value="Unassembled WGS sequence"/>
</dbReference>
<dbReference type="VEuPathDB" id="FungiDB:A1O9_10785"/>
<comment type="caution">
    <text evidence="1">The sequence shown here is derived from an EMBL/GenBank/DDBJ whole genome shotgun (WGS) entry which is preliminary data.</text>
</comment>
<proteinExistence type="predicted"/>
<dbReference type="EMBL" id="AMGV01000014">
    <property type="protein sequence ID" value="KEF53337.1"/>
    <property type="molecule type" value="Genomic_DNA"/>
</dbReference>
<gene>
    <name evidence="1" type="ORF">A1O9_10785</name>
</gene>
<dbReference type="OrthoDB" id="2563506at2759"/>
<dbReference type="AlphaFoldDB" id="A0A072P0Z0"/>
<sequence>MDFPLGDFCLTCDRRTNGATFCSLPYRLKQLDYFNLTESTLYSLISFSTARFYLPPAYNFSIHRPLSSKPLPISKS</sequence>
<evidence type="ECO:0000313" key="2">
    <source>
        <dbReference type="Proteomes" id="UP000027920"/>
    </source>
</evidence>
<dbReference type="RefSeq" id="XP_013255927.1">
    <property type="nucleotide sequence ID" value="XM_013400473.1"/>
</dbReference>
<reference evidence="1 2" key="1">
    <citation type="submission" date="2013-03" db="EMBL/GenBank/DDBJ databases">
        <title>The Genome Sequence of Exophiala aquamarina CBS 119918.</title>
        <authorList>
            <consortium name="The Broad Institute Genomics Platform"/>
            <person name="Cuomo C."/>
            <person name="de Hoog S."/>
            <person name="Gorbushina A."/>
            <person name="Walker B."/>
            <person name="Young S.K."/>
            <person name="Zeng Q."/>
            <person name="Gargeya S."/>
            <person name="Fitzgerald M."/>
            <person name="Haas B."/>
            <person name="Abouelleil A."/>
            <person name="Allen A.W."/>
            <person name="Alvarado L."/>
            <person name="Arachchi H.M."/>
            <person name="Berlin A.M."/>
            <person name="Chapman S.B."/>
            <person name="Gainer-Dewar J."/>
            <person name="Goldberg J."/>
            <person name="Griggs A."/>
            <person name="Gujja S."/>
            <person name="Hansen M."/>
            <person name="Howarth C."/>
            <person name="Imamovic A."/>
            <person name="Ireland A."/>
            <person name="Larimer J."/>
            <person name="McCowan C."/>
            <person name="Murphy C."/>
            <person name="Pearson M."/>
            <person name="Poon T.W."/>
            <person name="Priest M."/>
            <person name="Roberts A."/>
            <person name="Saif S."/>
            <person name="Shea T."/>
            <person name="Sisk P."/>
            <person name="Sykes S."/>
            <person name="Wortman J."/>
            <person name="Nusbaum C."/>
            <person name="Birren B."/>
        </authorList>
    </citation>
    <scope>NUCLEOTIDE SEQUENCE [LARGE SCALE GENOMIC DNA]</scope>
    <source>
        <strain evidence="1 2">CBS 119918</strain>
    </source>
</reference>
<dbReference type="HOGENOM" id="CLU_2661183_0_0_1"/>
<organism evidence="1 2">
    <name type="scientific">Exophiala aquamarina CBS 119918</name>
    <dbReference type="NCBI Taxonomy" id="1182545"/>
    <lineage>
        <taxon>Eukaryota</taxon>
        <taxon>Fungi</taxon>
        <taxon>Dikarya</taxon>
        <taxon>Ascomycota</taxon>
        <taxon>Pezizomycotina</taxon>
        <taxon>Eurotiomycetes</taxon>
        <taxon>Chaetothyriomycetidae</taxon>
        <taxon>Chaetothyriales</taxon>
        <taxon>Herpotrichiellaceae</taxon>
        <taxon>Exophiala</taxon>
    </lineage>
</organism>
<feature type="non-terminal residue" evidence="1">
    <location>
        <position position="76"/>
    </location>
</feature>
<name>A0A072P0Z0_9EURO</name>